<gene>
    <name evidence="1" type="ORF">GXN76_03065</name>
</gene>
<dbReference type="RefSeq" id="WP_173220399.1">
    <property type="nucleotide sequence ID" value="NZ_CP048104.1"/>
</dbReference>
<dbReference type="KEGG" id="kpul:GXN76_03065"/>
<sequence>MKVEVNLSQEEFQVAKQCLERRYYELRRKILEGDRKGRSIQRYRQEAQLLERVIEEIKHGISGY</sequence>
<name>A0A7D4BEH0_9BACL</name>
<accession>A0A7D4BEH0</accession>
<organism evidence="1 2">
    <name type="scientific">Kroppenstedtia pulmonis</name>
    <dbReference type="NCBI Taxonomy" id="1380685"/>
    <lineage>
        <taxon>Bacteria</taxon>
        <taxon>Bacillati</taxon>
        <taxon>Bacillota</taxon>
        <taxon>Bacilli</taxon>
        <taxon>Bacillales</taxon>
        <taxon>Thermoactinomycetaceae</taxon>
        <taxon>Kroppenstedtia</taxon>
    </lineage>
</organism>
<dbReference type="Proteomes" id="UP000503088">
    <property type="component" value="Chromosome"/>
</dbReference>
<evidence type="ECO:0000313" key="1">
    <source>
        <dbReference type="EMBL" id="QKG83552.1"/>
    </source>
</evidence>
<keyword evidence="2" id="KW-1185">Reference proteome</keyword>
<reference evidence="1 2" key="1">
    <citation type="submission" date="2020-01" db="EMBL/GenBank/DDBJ databases">
        <authorList>
            <person name="Gulvik C.A."/>
            <person name="Batra D.G."/>
        </authorList>
    </citation>
    <scope>NUCLEOTIDE SEQUENCE [LARGE SCALE GENOMIC DNA]</scope>
    <source>
        <strain evidence="1 2">W9323</strain>
    </source>
</reference>
<proteinExistence type="predicted"/>
<protein>
    <submittedName>
        <fullName evidence="1">Uncharacterized protein</fullName>
    </submittedName>
</protein>
<dbReference type="AlphaFoldDB" id="A0A7D4BEH0"/>
<evidence type="ECO:0000313" key="2">
    <source>
        <dbReference type="Proteomes" id="UP000503088"/>
    </source>
</evidence>
<dbReference type="EMBL" id="CP048104">
    <property type="protein sequence ID" value="QKG83552.1"/>
    <property type="molecule type" value="Genomic_DNA"/>
</dbReference>